<reference evidence="1" key="1">
    <citation type="submission" date="2021-02" db="EMBL/GenBank/DDBJ databases">
        <authorList>
            <consortium name="DOE Joint Genome Institute"/>
            <person name="Ahrendt S."/>
            <person name="Looney B.P."/>
            <person name="Miyauchi S."/>
            <person name="Morin E."/>
            <person name="Drula E."/>
            <person name="Courty P.E."/>
            <person name="Chicoki N."/>
            <person name="Fauchery L."/>
            <person name="Kohler A."/>
            <person name="Kuo A."/>
            <person name="Labutti K."/>
            <person name="Pangilinan J."/>
            <person name="Lipzen A."/>
            <person name="Riley R."/>
            <person name="Andreopoulos W."/>
            <person name="He G."/>
            <person name="Johnson J."/>
            <person name="Barry K.W."/>
            <person name="Grigoriev I.V."/>
            <person name="Nagy L."/>
            <person name="Hibbett D."/>
            <person name="Henrissat B."/>
            <person name="Matheny P.B."/>
            <person name="Labbe J."/>
            <person name="Martin F."/>
        </authorList>
    </citation>
    <scope>NUCLEOTIDE SEQUENCE</scope>
    <source>
        <strain evidence="1">FP105234-sp</strain>
    </source>
</reference>
<comment type="caution">
    <text evidence="1">The sequence shown here is derived from an EMBL/GenBank/DDBJ whole genome shotgun (WGS) entry which is preliminary data.</text>
</comment>
<gene>
    <name evidence="1" type="ORF">FA95DRAFT_1587102</name>
</gene>
<organism evidence="1 2">
    <name type="scientific">Auriscalpium vulgare</name>
    <dbReference type="NCBI Taxonomy" id="40419"/>
    <lineage>
        <taxon>Eukaryota</taxon>
        <taxon>Fungi</taxon>
        <taxon>Dikarya</taxon>
        <taxon>Basidiomycota</taxon>
        <taxon>Agaricomycotina</taxon>
        <taxon>Agaricomycetes</taxon>
        <taxon>Russulales</taxon>
        <taxon>Auriscalpiaceae</taxon>
        <taxon>Auriscalpium</taxon>
    </lineage>
</organism>
<protein>
    <submittedName>
        <fullName evidence="1">Pkinase-domain-containing protein</fullName>
    </submittedName>
</protein>
<name>A0ACB8S643_9AGAM</name>
<sequence length="469" mass="52121">MPQQGFPKIAGYRLVKQVGGGGFSIVYQAVHIEDHRVAACKVVSLTPKTTNAERKSLDKEMRVHSALKHKNVLEFINAVIVEPDGKTPYYPAFYMLLEFAAGGDLFDKIAPDVGIGEDIAHHYFLQLLAGMSFIHGEGVCHRDLKPENILLDAAGALKISDFGLSSVYKLKETGRTRQLSERCGSLPYVAPELNSNSPYDAEPVDVWGIGVILFTLLLGNTPWDEPTARSPEFKRYVSGQIYGDDPWTRLGDNVLSLILALLTIDPHKRMTLPEAFQHPWVYRQSQMANKGPVALAESLTQSLRESGDMAMLDPSQGVQTDADGDEMMMSATHQFTQSLLLFSQTQHGTKYTPAMTRFYASIPPAALLSVIEPAFASLGAQTKRPDQVQEEGHAKCFVRALDGRKQVLKGWIEVQPFEGWGSVDNSFCIMRRIEGDPIQWRKLWRAMIETPFVAPYAIRRDKAGNLLGI</sequence>
<dbReference type="EMBL" id="MU275851">
    <property type="protein sequence ID" value="KAI0051546.1"/>
    <property type="molecule type" value="Genomic_DNA"/>
</dbReference>
<evidence type="ECO:0000313" key="2">
    <source>
        <dbReference type="Proteomes" id="UP000814033"/>
    </source>
</evidence>
<accession>A0ACB8S643</accession>
<dbReference type="Proteomes" id="UP000814033">
    <property type="component" value="Unassembled WGS sequence"/>
</dbReference>
<keyword evidence="2" id="KW-1185">Reference proteome</keyword>
<proteinExistence type="predicted"/>
<evidence type="ECO:0000313" key="1">
    <source>
        <dbReference type="EMBL" id="KAI0051546.1"/>
    </source>
</evidence>
<reference evidence="1" key="2">
    <citation type="journal article" date="2022" name="New Phytol.">
        <title>Evolutionary transition to the ectomycorrhizal habit in the genomes of a hyperdiverse lineage of mushroom-forming fungi.</title>
        <authorList>
            <person name="Looney B."/>
            <person name="Miyauchi S."/>
            <person name="Morin E."/>
            <person name="Drula E."/>
            <person name="Courty P.E."/>
            <person name="Kohler A."/>
            <person name="Kuo A."/>
            <person name="LaButti K."/>
            <person name="Pangilinan J."/>
            <person name="Lipzen A."/>
            <person name="Riley R."/>
            <person name="Andreopoulos W."/>
            <person name="He G."/>
            <person name="Johnson J."/>
            <person name="Nolan M."/>
            <person name="Tritt A."/>
            <person name="Barry K.W."/>
            <person name="Grigoriev I.V."/>
            <person name="Nagy L.G."/>
            <person name="Hibbett D."/>
            <person name="Henrissat B."/>
            <person name="Matheny P.B."/>
            <person name="Labbe J."/>
            <person name="Martin F.M."/>
        </authorList>
    </citation>
    <scope>NUCLEOTIDE SEQUENCE</scope>
    <source>
        <strain evidence="1">FP105234-sp</strain>
    </source>
</reference>